<proteinExistence type="predicted"/>
<evidence type="ECO:0000313" key="1">
    <source>
        <dbReference type="EMBL" id="KEP70811.1"/>
    </source>
</evidence>
<keyword evidence="2" id="KW-1185">Reference proteome</keyword>
<organism evidence="1 2">
    <name type="scientific">Thioclava dalianensis</name>
    <dbReference type="NCBI Taxonomy" id="1185766"/>
    <lineage>
        <taxon>Bacteria</taxon>
        <taxon>Pseudomonadati</taxon>
        <taxon>Pseudomonadota</taxon>
        <taxon>Alphaproteobacteria</taxon>
        <taxon>Rhodobacterales</taxon>
        <taxon>Paracoccaceae</taxon>
        <taxon>Thioclava</taxon>
    </lineage>
</organism>
<dbReference type="Proteomes" id="UP000027725">
    <property type="component" value="Unassembled WGS sequence"/>
</dbReference>
<gene>
    <name evidence="1" type="ORF">DL1_13405</name>
</gene>
<comment type="caution">
    <text evidence="1">The sequence shown here is derived from an EMBL/GenBank/DDBJ whole genome shotgun (WGS) entry which is preliminary data.</text>
</comment>
<name>A0A074TGI4_9RHOB</name>
<dbReference type="EMBL" id="JHEH01000004">
    <property type="protein sequence ID" value="KEP70811.1"/>
    <property type="molecule type" value="Genomic_DNA"/>
</dbReference>
<reference evidence="1 2" key="1">
    <citation type="submission" date="2014-03" db="EMBL/GenBank/DDBJ databases">
        <title>The draft genome sequence of Thioclava dalianensis DLFJ1-1.</title>
        <authorList>
            <person name="Lai Q."/>
            <person name="Shao Z."/>
        </authorList>
    </citation>
    <scope>NUCLEOTIDE SEQUENCE [LARGE SCALE GENOMIC DNA]</scope>
    <source>
        <strain evidence="1 2">DLFJ1-1</strain>
    </source>
</reference>
<accession>A0A074TGI4</accession>
<sequence>MRGENGILGRPEAGAGVDRGDRGAKCLRAAARAAARACLRGGAFLCALGCALDRSRRVGLCFGVRCLAAAARDPTLGWGGLSHRLCGARRLCGPARRRAARGGRGPYAAPAHGAADACGFHMGQSACLA</sequence>
<protein>
    <submittedName>
        <fullName evidence="1">Uncharacterized protein</fullName>
    </submittedName>
</protein>
<evidence type="ECO:0000313" key="2">
    <source>
        <dbReference type="Proteomes" id="UP000027725"/>
    </source>
</evidence>
<dbReference type="AlphaFoldDB" id="A0A074TGI4"/>